<proteinExistence type="predicted"/>
<sequence length="64" mass="7253">MTPMIVPQTSEKQKCGAKCPILAETLSSNDCQTRIFRFQPVAPLPLTLRHTEIHFSPKILTFCH</sequence>
<gene>
    <name evidence="1" type="ORF">PHYBLDRAFT_139760</name>
</gene>
<accession>A0A162V3P6</accession>
<protein>
    <submittedName>
        <fullName evidence="1">Uncharacterized protein</fullName>
    </submittedName>
</protein>
<dbReference type="VEuPathDB" id="FungiDB:PHYBLDRAFT_139760"/>
<dbReference type="EMBL" id="KV440972">
    <property type="protein sequence ID" value="OAD79733.1"/>
    <property type="molecule type" value="Genomic_DNA"/>
</dbReference>
<dbReference type="InParanoid" id="A0A162V3P6"/>
<organism evidence="1 2">
    <name type="scientific">Phycomyces blakesleeanus (strain ATCC 8743b / DSM 1359 / FGSC 10004 / NBRC 33097 / NRRL 1555)</name>
    <dbReference type="NCBI Taxonomy" id="763407"/>
    <lineage>
        <taxon>Eukaryota</taxon>
        <taxon>Fungi</taxon>
        <taxon>Fungi incertae sedis</taxon>
        <taxon>Mucoromycota</taxon>
        <taxon>Mucoromycotina</taxon>
        <taxon>Mucoromycetes</taxon>
        <taxon>Mucorales</taxon>
        <taxon>Phycomycetaceae</taxon>
        <taxon>Phycomyces</taxon>
    </lineage>
</organism>
<dbReference type="Proteomes" id="UP000077315">
    <property type="component" value="Unassembled WGS sequence"/>
</dbReference>
<evidence type="ECO:0000313" key="2">
    <source>
        <dbReference type="Proteomes" id="UP000077315"/>
    </source>
</evidence>
<name>A0A162V3P6_PHYB8</name>
<reference evidence="2" key="1">
    <citation type="submission" date="2015-06" db="EMBL/GenBank/DDBJ databases">
        <title>Expansion of signal transduction pathways in fungi by whole-genome duplication.</title>
        <authorList>
            <consortium name="DOE Joint Genome Institute"/>
            <person name="Corrochano L.M."/>
            <person name="Kuo A."/>
            <person name="Marcet-Houben M."/>
            <person name="Polaino S."/>
            <person name="Salamov A."/>
            <person name="Villalobos J.M."/>
            <person name="Alvarez M.I."/>
            <person name="Avalos J."/>
            <person name="Benito E.P."/>
            <person name="Benoit I."/>
            <person name="Burger G."/>
            <person name="Camino L.P."/>
            <person name="Canovas D."/>
            <person name="Cerda-Olmedo E."/>
            <person name="Cheng J.-F."/>
            <person name="Dominguez A."/>
            <person name="Elias M."/>
            <person name="Eslava A.P."/>
            <person name="Glaser F."/>
            <person name="Grimwood J."/>
            <person name="Gutierrez G."/>
            <person name="Heitman J."/>
            <person name="Henrissat B."/>
            <person name="Iturriaga E.A."/>
            <person name="Lang B.F."/>
            <person name="Lavin J.L."/>
            <person name="Lee S."/>
            <person name="Li W."/>
            <person name="Lindquist E."/>
            <person name="Lopez-Garcia S."/>
            <person name="Luque E.M."/>
            <person name="Marcos A.T."/>
            <person name="Martin J."/>
            <person name="McCluskey K."/>
            <person name="Medina H.R."/>
            <person name="Miralles-Duran A."/>
            <person name="Miyazaki A."/>
            <person name="Munoz-Torres E."/>
            <person name="Oguiza J.A."/>
            <person name="Ohm R."/>
            <person name="Olmedo M."/>
            <person name="Orejas M."/>
            <person name="Ortiz-Castellanos L."/>
            <person name="Pisabarro A.G."/>
            <person name="Rodriguez-Romero J."/>
            <person name="Ruiz-Herrera J."/>
            <person name="Ruiz-Vazquez R."/>
            <person name="Sanz C."/>
            <person name="Schackwitz W."/>
            <person name="Schmutz J."/>
            <person name="Shahriari M."/>
            <person name="Shelest E."/>
            <person name="Silva-Franco F."/>
            <person name="Soanes D."/>
            <person name="Syed K."/>
            <person name="Tagua V.G."/>
            <person name="Talbot N.J."/>
            <person name="Thon M."/>
            <person name="De vries R.P."/>
            <person name="Wiebenga A."/>
            <person name="Yadav J.S."/>
            <person name="Braun E.L."/>
            <person name="Baker S."/>
            <person name="Garre V."/>
            <person name="Horwitz B."/>
            <person name="Torres-Martinez S."/>
            <person name="Idnurm A."/>
            <person name="Herrera-Estrella A."/>
            <person name="Gabaldon T."/>
            <person name="Grigoriev I.V."/>
        </authorList>
    </citation>
    <scope>NUCLEOTIDE SEQUENCE [LARGE SCALE GENOMIC DNA]</scope>
    <source>
        <strain evidence="2">NRRL 1555(-)</strain>
    </source>
</reference>
<keyword evidence="2" id="KW-1185">Reference proteome</keyword>
<dbReference type="RefSeq" id="XP_018297773.1">
    <property type="nucleotide sequence ID" value="XM_018430282.1"/>
</dbReference>
<dbReference type="AlphaFoldDB" id="A0A162V3P6"/>
<evidence type="ECO:0000313" key="1">
    <source>
        <dbReference type="EMBL" id="OAD79733.1"/>
    </source>
</evidence>
<dbReference type="GeneID" id="28991188"/>